<dbReference type="EMBL" id="UOEU01001091">
    <property type="protein sequence ID" value="VAW43482.1"/>
    <property type="molecule type" value="Genomic_DNA"/>
</dbReference>
<keyword evidence="1" id="KW-0482">Metalloprotease</keyword>
<evidence type="ECO:0000256" key="1">
    <source>
        <dbReference type="ARBA" id="ARBA00023049"/>
    </source>
</evidence>
<protein>
    <recommendedName>
        <fullName evidence="2">Fibronectin type-III domain-containing protein</fullName>
    </recommendedName>
</protein>
<keyword evidence="1" id="KW-0645">Protease</keyword>
<dbReference type="InterPro" id="IPR007484">
    <property type="entry name" value="Peptidase_M28"/>
</dbReference>
<feature type="domain" description="Fibronectin type-III" evidence="2">
    <location>
        <begin position="360"/>
        <end position="456"/>
    </location>
</feature>
<accession>A0A3B0VWI8</accession>
<evidence type="ECO:0000313" key="3">
    <source>
        <dbReference type="EMBL" id="VAW43482.1"/>
    </source>
</evidence>
<dbReference type="AlphaFoldDB" id="A0A3B0VWI8"/>
<gene>
    <name evidence="3" type="ORF">MNBD_CHLOROFLEXI01-3405</name>
</gene>
<dbReference type="Gene3D" id="3.40.630.10">
    <property type="entry name" value="Zn peptidases"/>
    <property type="match status" value="1"/>
</dbReference>
<evidence type="ECO:0000259" key="2">
    <source>
        <dbReference type="PROSITE" id="PS50853"/>
    </source>
</evidence>
<keyword evidence="1" id="KW-0378">Hydrolase</keyword>
<dbReference type="GO" id="GO:0008235">
    <property type="term" value="F:metalloexopeptidase activity"/>
    <property type="evidence" value="ECO:0007669"/>
    <property type="project" value="InterPro"/>
</dbReference>
<dbReference type="PANTHER" id="PTHR12147:SF26">
    <property type="entry name" value="PEPTIDASE M28 DOMAIN-CONTAINING PROTEIN"/>
    <property type="match status" value="1"/>
</dbReference>
<dbReference type="PROSITE" id="PS51257">
    <property type="entry name" value="PROKAR_LIPOPROTEIN"/>
    <property type="match status" value="1"/>
</dbReference>
<dbReference type="GO" id="GO:0006508">
    <property type="term" value="P:proteolysis"/>
    <property type="evidence" value="ECO:0007669"/>
    <property type="project" value="InterPro"/>
</dbReference>
<dbReference type="Pfam" id="PF04389">
    <property type="entry name" value="Peptidase_M28"/>
    <property type="match status" value="1"/>
</dbReference>
<dbReference type="PROSITE" id="PS50853">
    <property type="entry name" value="FN3"/>
    <property type="match status" value="1"/>
</dbReference>
<dbReference type="InterPro" id="IPR003961">
    <property type="entry name" value="FN3_dom"/>
</dbReference>
<dbReference type="InterPro" id="IPR045175">
    <property type="entry name" value="M28_fam"/>
</dbReference>
<dbReference type="SUPFAM" id="SSF53187">
    <property type="entry name" value="Zn-dependent exopeptidases"/>
    <property type="match status" value="1"/>
</dbReference>
<reference evidence="3" key="1">
    <citation type="submission" date="2018-06" db="EMBL/GenBank/DDBJ databases">
        <authorList>
            <person name="Zhirakovskaya E."/>
        </authorList>
    </citation>
    <scope>NUCLEOTIDE SEQUENCE</scope>
</reference>
<name>A0A3B0VWI8_9ZZZZ</name>
<dbReference type="PANTHER" id="PTHR12147">
    <property type="entry name" value="METALLOPEPTIDASE M28 FAMILY MEMBER"/>
    <property type="match status" value="1"/>
</dbReference>
<organism evidence="3">
    <name type="scientific">hydrothermal vent metagenome</name>
    <dbReference type="NCBI Taxonomy" id="652676"/>
    <lineage>
        <taxon>unclassified sequences</taxon>
        <taxon>metagenomes</taxon>
        <taxon>ecological metagenomes</taxon>
    </lineage>
</organism>
<proteinExistence type="predicted"/>
<sequence>MQKRLSWLGIIMLWLVGCSLIEAPAMPPVPTPVATAVPWNVASLSTGEMVIDPTSDVVPTIDPQIAGLLTAVSQQQLMGYVQTLQSFGTRNVFSVTDDPTFGIGAARQWVMDEFDRVGNGRLQIATQQFPLFYNGFSTTPINIVATLPGRSNNNNEAIVIVAHYDNRAPDATDGETLAPGANDNGSGVALLLESARLLSAYEWNQTIIFLAAAAEEEGTVGARHFVQTAFLDNMNVIAAINYDAVGGRNGIPQHARLFAPNLRESPSGELARLYEFVGGLYLPTFPVQVIDALDREGRWGDHREFVNAGMPGIRIIESTEESELVNSQQDTWDRIDYNYLQQVVQLNISVVANLAGAPQTPQTPIIQALDSPGDFWLRWPIDSEAAGYAFSFRPLAEDSFPAFRFVRAGQAGNVAFTGFDPTVTYAVSVSALDENGRLGDFTPEVIVEPSVSTAQTP</sequence>